<dbReference type="EMBL" id="CP017641">
    <property type="protein sequence ID" value="APZ94649.1"/>
    <property type="molecule type" value="Genomic_DNA"/>
</dbReference>
<evidence type="ECO:0000313" key="3">
    <source>
        <dbReference type="Proteomes" id="UP000187735"/>
    </source>
</evidence>
<gene>
    <name evidence="2" type="ORF">Fuma_04282</name>
</gene>
<dbReference type="KEGG" id="fmr:Fuma_04282"/>
<keyword evidence="3" id="KW-1185">Reference proteome</keyword>
<proteinExistence type="predicted"/>
<accession>A0A1P8WKR8</accession>
<protein>
    <submittedName>
        <fullName evidence="2">Uncharacterized protein</fullName>
    </submittedName>
</protein>
<reference evidence="2 3" key="1">
    <citation type="journal article" date="2016" name="Front. Microbiol.">
        <title>Fuerstia marisgermanicae gen. nov., sp. nov., an Unusual Member of the Phylum Planctomycetes from the German Wadden Sea.</title>
        <authorList>
            <person name="Kohn T."/>
            <person name="Heuer A."/>
            <person name="Jogler M."/>
            <person name="Vollmers J."/>
            <person name="Boedeker C."/>
            <person name="Bunk B."/>
            <person name="Rast P."/>
            <person name="Borchert D."/>
            <person name="Glockner I."/>
            <person name="Freese H.M."/>
            <person name="Klenk H.P."/>
            <person name="Overmann J."/>
            <person name="Kaster A.K."/>
            <person name="Rohde M."/>
            <person name="Wiegand S."/>
            <person name="Jogler C."/>
        </authorList>
    </citation>
    <scope>NUCLEOTIDE SEQUENCE [LARGE SCALE GENOMIC DNA]</scope>
    <source>
        <strain evidence="2 3">NH11</strain>
    </source>
</reference>
<organism evidence="2 3">
    <name type="scientific">Fuerstiella marisgermanici</name>
    <dbReference type="NCBI Taxonomy" id="1891926"/>
    <lineage>
        <taxon>Bacteria</taxon>
        <taxon>Pseudomonadati</taxon>
        <taxon>Planctomycetota</taxon>
        <taxon>Planctomycetia</taxon>
        <taxon>Planctomycetales</taxon>
        <taxon>Planctomycetaceae</taxon>
        <taxon>Fuerstiella</taxon>
    </lineage>
</organism>
<dbReference type="AlphaFoldDB" id="A0A1P8WKR8"/>
<name>A0A1P8WKR8_9PLAN</name>
<dbReference type="Proteomes" id="UP000187735">
    <property type="component" value="Chromosome"/>
</dbReference>
<evidence type="ECO:0000256" key="1">
    <source>
        <dbReference type="SAM" id="MobiDB-lite"/>
    </source>
</evidence>
<sequence length="104" mass="11313">MNDVTNTSPQTAQQVVETYFMEHRAKLVDIAAYLDRIDRGTSAPVNDFRDTAFRKAIAILTDGETHRAKRILELFSDYSSDMPQSAEGMKGASGAVNVNSGGTA</sequence>
<dbReference type="RefSeq" id="WP_218922238.1">
    <property type="nucleotide sequence ID" value="NZ_CP017641.1"/>
</dbReference>
<feature type="region of interest" description="Disordered" evidence="1">
    <location>
        <begin position="82"/>
        <end position="104"/>
    </location>
</feature>
<dbReference type="STRING" id="1891926.Fuma_04282"/>
<evidence type="ECO:0000313" key="2">
    <source>
        <dbReference type="EMBL" id="APZ94649.1"/>
    </source>
</evidence>